<dbReference type="PANTHER" id="PTHR21666:SF290">
    <property type="entry name" value="PEPTIDASE M23 DOMAIN PROTEIN"/>
    <property type="match status" value="1"/>
</dbReference>
<dbReference type="InterPro" id="IPR018392">
    <property type="entry name" value="LysM"/>
</dbReference>
<dbReference type="SUPFAM" id="SSF54106">
    <property type="entry name" value="LysM domain"/>
    <property type="match status" value="1"/>
</dbReference>
<dbReference type="Proteomes" id="UP001197974">
    <property type="component" value="Chromosome"/>
</dbReference>
<accession>A0ABY9JYZ0</accession>
<dbReference type="InterPro" id="IPR036779">
    <property type="entry name" value="LysM_dom_sf"/>
</dbReference>
<dbReference type="Gene3D" id="3.10.350.10">
    <property type="entry name" value="LysM domain"/>
    <property type="match status" value="1"/>
</dbReference>
<evidence type="ECO:0000313" key="4">
    <source>
        <dbReference type="Proteomes" id="UP001197974"/>
    </source>
</evidence>
<dbReference type="RefSeq" id="WP_226538588.1">
    <property type="nucleotide sequence ID" value="NZ_CP129013.1"/>
</dbReference>
<organism evidence="3 4">
    <name type="scientific">Bacillus carboniphilus</name>
    <dbReference type="NCBI Taxonomy" id="86663"/>
    <lineage>
        <taxon>Bacteria</taxon>
        <taxon>Bacillati</taxon>
        <taxon>Bacillota</taxon>
        <taxon>Bacilli</taxon>
        <taxon>Bacillales</taxon>
        <taxon>Bacillaceae</taxon>
        <taxon>Bacillus</taxon>
    </lineage>
</organism>
<name>A0ABY9JYZ0_9BACI</name>
<keyword evidence="1" id="KW-0472">Membrane</keyword>
<dbReference type="SUPFAM" id="SSF51261">
    <property type="entry name" value="Duplicated hybrid motif"/>
    <property type="match status" value="1"/>
</dbReference>
<dbReference type="CDD" id="cd12797">
    <property type="entry name" value="M23_peptidase"/>
    <property type="match status" value="1"/>
</dbReference>
<keyword evidence="1" id="KW-1133">Transmembrane helix</keyword>
<dbReference type="InterPro" id="IPR011055">
    <property type="entry name" value="Dup_hybrid_motif"/>
</dbReference>
<feature type="domain" description="LysM" evidence="2">
    <location>
        <begin position="188"/>
        <end position="231"/>
    </location>
</feature>
<keyword evidence="1" id="KW-0812">Transmembrane</keyword>
<dbReference type="InterPro" id="IPR016047">
    <property type="entry name" value="M23ase_b-sheet_dom"/>
</dbReference>
<dbReference type="Pfam" id="PF01476">
    <property type="entry name" value="LysM"/>
    <property type="match status" value="1"/>
</dbReference>
<dbReference type="PROSITE" id="PS51782">
    <property type="entry name" value="LYSM"/>
    <property type="match status" value="1"/>
</dbReference>
<dbReference type="CDD" id="cd00118">
    <property type="entry name" value="LysM"/>
    <property type="match status" value="1"/>
</dbReference>
<dbReference type="Gene3D" id="2.70.70.10">
    <property type="entry name" value="Glucose Permease (Domain IIA)"/>
    <property type="match status" value="1"/>
</dbReference>
<feature type="transmembrane region" description="Helical" evidence="1">
    <location>
        <begin position="7"/>
        <end position="28"/>
    </location>
</feature>
<protein>
    <submittedName>
        <fullName evidence="3">Peptidoglycan DD-metalloendopeptidase family protein</fullName>
    </submittedName>
</protein>
<evidence type="ECO:0000259" key="2">
    <source>
        <dbReference type="PROSITE" id="PS51782"/>
    </source>
</evidence>
<evidence type="ECO:0000256" key="1">
    <source>
        <dbReference type="SAM" id="Phobius"/>
    </source>
</evidence>
<evidence type="ECO:0000313" key="3">
    <source>
        <dbReference type="EMBL" id="WLR43772.1"/>
    </source>
</evidence>
<proteinExistence type="predicted"/>
<dbReference type="EMBL" id="CP129013">
    <property type="protein sequence ID" value="WLR43772.1"/>
    <property type="molecule type" value="Genomic_DNA"/>
</dbReference>
<dbReference type="InterPro" id="IPR050570">
    <property type="entry name" value="Cell_wall_metabolism_enzyme"/>
</dbReference>
<dbReference type="Pfam" id="PF01551">
    <property type="entry name" value="Peptidase_M23"/>
    <property type="match status" value="1"/>
</dbReference>
<gene>
    <name evidence="3" type="ORF">LC087_06485</name>
</gene>
<dbReference type="SMART" id="SM00257">
    <property type="entry name" value="LysM"/>
    <property type="match status" value="1"/>
</dbReference>
<sequence>MIDYLKRIGIVIVMALCISILFLTGIVVNAEENINQYIKEEWVIPIEGDITDHFGSRGGHHKGIDISTEKDAKVMTVENGTVSRSYYSSSYGNVVFINHGGQYETVYAHLSKRSVSEGEKVSKGQVIGIVGSTGNSTGIHLHFEIHNKEWTMDKQNAIDPLFVFEQNNHRDDDQVVQASKMEETERQFVVKVEKGDTLWAISRKYQVTVDELMEWNSLKSDLIYPKQELQINGEVVERTLEDRKKDSEDLRANKQKN</sequence>
<reference evidence="3 4" key="1">
    <citation type="submission" date="2023-06" db="EMBL/GenBank/DDBJ databases">
        <title>Five Gram-positive bacteria isolated from mangrove sediments in Shenzhen, Guangdong, China.</title>
        <authorList>
            <person name="Yu S."/>
            <person name="Zheng W."/>
            <person name="Huang Y."/>
        </authorList>
    </citation>
    <scope>NUCLEOTIDE SEQUENCE [LARGE SCALE GENOMIC DNA]</scope>
    <source>
        <strain evidence="3 4">SaN35-3</strain>
    </source>
</reference>
<keyword evidence="4" id="KW-1185">Reference proteome</keyword>
<dbReference type="PANTHER" id="PTHR21666">
    <property type="entry name" value="PEPTIDASE-RELATED"/>
    <property type="match status" value="1"/>
</dbReference>